<dbReference type="AlphaFoldDB" id="A0AAV9FHR1"/>
<accession>A0AAV9FHR1</accession>
<keyword evidence="2" id="KW-1185">Reference proteome</keyword>
<evidence type="ECO:0000313" key="2">
    <source>
        <dbReference type="Proteomes" id="UP001180020"/>
    </source>
</evidence>
<reference evidence="1" key="1">
    <citation type="journal article" date="2023" name="Nat. Commun.">
        <title>Diploid and tetraploid genomes of Acorus and the evolution of monocots.</title>
        <authorList>
            <person name="Ma L."/>
            <person name="Liu K.W."/>
            <person name="Li Z."/>
            <person name="Hsiao Y.Y."/>
            <person name="Qi Y."/>
            <person name="Fu T."/>
            <person name="Tang G.D."/>
            <person name="Zhang D."/>
            <person name="Sun W.H."/>
            <person name="Liu D.K."/>
            <person name="Li Y."/>
            <person name="Chen G.Z."/>
            <person name="Liu X.D."/>
            <person name="Liao X.Y."/>
            <person name="Jiang Y.T."/>
            <person name="Yu X."/>
            <person name="Hao Y."/>
            <person name="Huang J."/>
            <person name="Zhao X.W."/>
            <person name="Ke S."/>
            <person name="Chen Y.Y."/>
            <person name="Wu W.L."/>
            <person name="Hsu J.L."/>
            <person name="Lin Y.F."/>
            <person name="Huang M.D."/>
            <person name="Li C.Y."/>
            <person name="Huang L."/>
            <person name="Wang Z.W."/>
            <person name="Zhao X."/>
            <person name="Zhong W.Y."/>
            <person name="Peng D.H."/>
            <person name="Ahmad S."/>
            <person name="Lan S."/>
            <person name="Zhang J.S."/>
            <person name="Tsai W.C."/>
            <person name="Van de Peer Y."/>
            <person name="Liu Z.J."/>
        </authorList>
    </citation>
    <scope>NUCLEOTIDE SEQUENCE</scope>
    <source>
        <strain evidence="1">CP</strain>
    </source>
</reference>
<name>A0AAV9FHR1_ACOCL</name>
<comment type="caution">
    <text evidence="1">The sequence shown here is derived from an EMBL/GenBank/DDBJ whole genome shotgun (WGS) entry which is preliminary data.</text>
</comment>
<dbReference type="Proteomes" id="UP001180020">
    <property type="component" value="Unassembled WGS sequence"/>
</dbReference>
<protein>
    <submittedName>
        <fullName evidence="1">Uncharacterized protein</fullName>
    </submittedName>
</protein>
<reference evidence="1" key="2">
    <citation type="submission" date="2023-06" db="EMBL/GenBank/DDBJ databases">
        <authorList>
            <person name="Ma L."/>
            <person name="Liu K.-W."/>
            <person name="Li Z."/>
            <person name="Hsiao Y.-Y."/>
            <person name="Qi Y."/>
            <person name="Fu T."/>
            <person name="Tang G."/>
            <person name="Zhang D."/>
            <person name="Sun W.-H."/>
            <person name="Liu D.-K."/>
            <person name="Li Y."/>
            <person name="Chen G.-Z."/>
            <person name="Liu X.-D."/>
            <person name="Liao X.-Y."/>
            <person name="Jiang Y.-T."/>
            <person name="Yu X."/>
            <person name="Hao Y."/>
            <person name="Huang J."/>
            <person name="Zhao X.-W."/>
            <person name="Ke S."/>
            <person name="Chen Y.-Y."/>
            <person name="Wu W.-L."/>
            <person name="Hsu J.-L."/>
            <person name="Lin Y.-F."/>
            <person name="Huang M.-D."/>
            <person name="Li C.-Y."/>
            <person name="Huang L."/>
            <person name="Wang Z.-W."/>
            <person name="Zhao X."/>
            <person name="Zhong W.-Y."/>
            <person name="Peng D.-H."/>
            <person name="Ahmad S."/>
            <person name="Lan S."/>
            <person name="Zhang J.-S."/>
            <person name="Tsai W.-C."/>
            <person name="Van De Peer Y."/>
            <person name="Liu Z.-J."/>
        </authorList>
    </citation>
    <scope>NUCLEOTIDE SEQUENCE</scope>
    <source>
        <strain evidence="1">CP</strain>
        <tissue evidence="1">Leaves</tissue>
    </source>
</reference>
<evidence type="ECO:0000313" key="1">
    <source>
        <dbReference type="EMBL" id="KAK1325272.1"/>
    </source>
</evidence>
<dbReference type="EMBL" id="JAUJYO010000001">
    <property type="protein sequence ID" value="KAK1325272.1"/>
    <property type="molecule type" value="Genomic_DNA"/>
</dbReference>
<sequence length="83" mass="9358">MGCGQESSTIEGDMSCKQISQDKDMSFSTGNMVARNKVMETLALCRELNQRFLREQGLKPKEPGKCIRVDFMVSKHLKEEKSG</sequence>
<gene>
    <name evidence="1" type="ORF">QJS10_CPA01g02823</name>
</gene>
<organism evidence="1 2">
    <name type="scientific">Acorus calamus</name>
    <name type="common">Sweet flag</name>
    <dbReference type="NCBI Taxonomy" id="4465"/>
    <lineage>
        <taxon>Eukaryota</taxon>
        <taxon>Viridiplantae</taxon>
        <taxon>Streptophyta</taxon>
        <taxon>Embryophyta</taxon>
        <taxon>Tracheophyta</taxon>
        <taxon>Spermatophyta</taxon>
        <taxon>Magnoliopsida</taxon>
        <taxon>Liliopsida</taxon>
        <taxon>Acoraceae</taxon>
        <taxon>Acorus</taxon>
    </lineage>
</organism>
<proteinExistence type="predicted"/>